<name>A0ABS9MNQ4_9BURK</name>
<dbReference type="EC" id="2.7.13.3" evidence="2"/>
<dbReference type="SUPFAM" id="SSF55874">
    <property type="entry name" value="ATPase domain of HSP90 chaperone/DNA topoisomerase II/histidine kinase"/>
    <property type="match status" value="1"/>
</dbReference>
<keyword evidence="9" id="KW-0067">ATP-binding</keyword>
<dbReference type="InterPro" id="IPR036890">
    <property type="entry name" value="HATPase_C_sf"/>
</dbReference>
<dbReference type="InterPro" id="IPR003594">
    <property type="entry name" value="HATPase_dom"/>
</dbReference>
<dbReference type="InterPro" id="IPR005467">
    <property type="entry name" value="His_kinase_dom"/>
</dbReference>
<feature type="transmembrane region" description="Helical" evidence="6">
    <location>
        <begin position="31"/>
        <end position="54"/>
    </location>
</feature>
<keyword evidence="4" id="KW-0418">Kinase</keyword>
<evidence type="ECO:0000256" key="2">
    <source>
        <dbReference type="ARBA" id="ARBA00012438"/>
    </source>
</evidence>
<evidence type="ECO:0000256" key="5">
    <source>
        <dbReference type="ARBA" id="ARBA00023012"/>
    </source>
</evidence>
<keyword evidence="5" id="KW-0902">Two-component regulatory system</keyword>
<dbReference type="Pfam" id="PF02518">
    <property type="entry name" value="HATPase_c"/>
    <property type="match status" value="1"/>
</dbReference>
<dbReference type="PRINTS" id="PR00344">
    <property type="entry name" value="BCTRLSENSOR"/>
</dbReference>
<keyword evidence="10" id="KW-1185">Reference proteome</keyword>
<comment type="catalytic activity">
    <reaction evidence="1">
        <text>ATP + protein L-histidine = ADP + protein N-phospho-L-histidine.</text>
        <dbReference type="EC" id="2.7.13.3"/>
    </reaction>
</comment>
<feature type="transmembrane region" description="Helical" evidence="6">
    <location>
        <begin position="119"/>
        <end position="139"/>
    </location>
</feature>
<organism evidence="9 10">
    <name type="scientific">Mesosutterella porci</name>
    <dbReference type="NCBI Taxonomy" id="2915351"/>
    <lineage>
        <taxon>Bacteria</taxon>
        <taxon>Pseudomonadati</taxon>
        <taxon>Pseudomonadota</taxon>
        <taxon>Betaproteobacteria</taxon>
        <taxon>Burkholderiales</taxon>
        <taxon>Sutterellaceae</taxon>
        <taxon>Mesosutterella</taxon>
    </lineage>
</organism>
<evidence type="ECO:0000313" key="9">
    <source>
        <dbReference type="EMBL" id="MCG5030252.1"/>
    </source>
</evidence>
<dbReference type="Gene3D" id="1.20.5.1930">
    <property type="match status" value="1"/>
</dbReference>
<dbReference type="Gene3D" id="3.30.565.10">
    <property type="entry name" value="Histidine kinase-like ATPase, C-terminal domain"/>
    <property type="match status" value="1"/>
</dbReference>
<feature type="domain" description="Histidine kinase" evidence="8">
    <location>
        <begin position="293"/>
        <end position="382"/>
    </location>
</feature>
<dbReference type="GO" id="GO:0005524">
    <property type="term" value="F:ATP binding"/>
    <property type="evidence" value="ECO:0007669"/>
    <property type="project" value="UniProtKB-KW"/>
</dbReference>
<evidence type="ECO:0000256" key="7">
    <source>
        <dbReference type="SAM" id="SignalP"/>
    </source>
</evidence>
<evidence type="ECO:0000259" key="8">
    <source>
        <dbReference type="PROSITE" id="PS50109"/>
    </source>
</evidence>
<evidence type="ECO:0000313" key="10">
    <source>
        <dbReference type="Proteomes" id="UP001297600"/>
    </source>
</evidence>
<feature type="transmembrane region" description="Helical" evidence="6">
    <location>
        <begin position="94"/>
        <end position="112"/>
    </location>
</feature>
<keyword evidence="7" id="KW-0732">Signal</keyword>
<dbReference type="RefSeq" id="WP_237977907.1">
    <property type="nucleotide sequence ID" value="NZ_JAKNCT010000002.1"/>
</dbReference>
<evidence type="ECO:0000256" key="1">
    <source>
        <dbReference type="ARBA" id="ARBA00000085"/>
    </source>
</evidence>
<evidence type="ECO:0000256" key="6">
    <source>
        <dbReference type="SAM" id="Phobius"/>
    </source>
</evidence>
<reference evidence="9 10" key="1">
    <citation type="submission" date="2022-02" db="EMBL/GenBank/DDBJ databases">
        <title>Mesosutterella porci, a novel member of the family Sutterellaceae from pig feces.</title>
        <authorList>
            <person name="Wylensek D."/>
            <person name="Clavel T."/>
        </authorList>
    </citation>
    <scope>NUCLEOTIDE SEQUENCE [LARGE SCALE GENOMIC DNA]</scope>
    <source>
        <strain evidence="10">oilRF-744-wt-GAM-9</strain>
    </source>
</reference>
<gene>
    <name evidence="9" type="ORF">MAF45_02115</name>
</gene>
<dbReference type="SMART" id="SM00387">
    <property type="entry name" value="HATPase_c"/>
    <property type="match status" value="1"/>
</dbReference>
<keyword evidence="6" id="KW-0812">Transmembrane</keyword>
<dbReference type="CDD" id="cd16917">
    <property type="entry name" value="HATPase_UhpB-NarQ-NarX-like"/>
    <property type="match status" value="1"/>
</dbReference>
<keyword evidence="6" id="KW-1133">Transmembrane helix</keyword>
<dbReference type="InterPro" id="IPR050482">
    <property type="entry name" value="Sensor_HK_TwoCompSys"/>
</dbReference>
<keyword evidence="3" id="KW-0808">Transferase</keyword>
<keyword evidence="9" id="KW-0547">Nucleotide-binding</keyword>
<dbReference type="PROSITE" id="PS50109">
    <property type="entry name" value="HIS_KIN"/>
    <property type="match status" value="1"/>
</dbReference>
<dbReference type="InterPro" id="IPR004358">
    <property type="entry name" value="Sig_transdc_His_kin-like_C"/>
</dbReference>
<dbReference type="PANTHER" id="PTHR24421">
    <property type="entry name" value="NITRATE/NITRITE SENSOR PROTEIN NARX-RELATED"/>
    <property type="match status" value="1"/>
</dbReference>
<feature type="signal peptide" evidence="7">
    <location>
        <begin position="1"/>
        <end position="21"/>
    </location>
</feature>
<protein>
    <recommendedName>
        <fullName evidence="2">histidine kinase</fullName>
        <ecNumber evidence="2">2.7.13.3</ecNumber>
    </recommendedName>
</protein>
<dbReference type="EMBL" id="JAKNCT010000002">
    <property type="protein sequence ID" value="MCG5030252.1"/>
    <property type="molecule type" value="Genomic_DNA"/>
</dbReference>
<feature type="chain" id="PRO_5047292635" description="histidine kinase" evidence="7">
    <location>
        <begin position="22"/>
        <end position="382"/>
    </location>
</feature>
<proteinExistence type="predicted"/>
<evidence type="ECO:0000256" key="3">
    <source>
        <dbReference type="ARBA" id="ARBA00022679"/>
    </source>
</evidence>
<feature type="transmembrane region" description="Helical" evidence="6">
    <location>
        <begin position="66"/>
        <end position="88"/>
    </location>
</feature>
<dbReference type="PANTHER" id="PTHR24421:SF58">
    <property type="entry name" value="SIGNAL TRANSDUCTION HISTIDINE-PROTEIN KINASE_PHOSPHATASE UHPB"/>
    <property type="match status" value="1"/>
</dbReference>
<evidence type="ECO:0000256" key="4">
    <source>
        <dbReference type="ARBA" id="ARBA00022777"/>
    </source>
</evidence>
<keyword evidence="6" id="KW-0472">Membrane</keyword>
<dbReference type="Proteomes" id="UP001297600">
    <property type="component" value="Unassembled WGS sequence"/>
</dbReference>
<accession>A0ABS9MNQ4</accession>
<sequence length="382" mass="40019">MKTLRLLGGALLVLCSPAALAEGPEGSFPFLVFLLVNARHLLYGVCLAVLFVLVRGQAYRPAGRAGAVPAAALLFFGLLLALLCPFAARLSWLNGASLVLLLLILAGGTLLLRRRPDTAPVFPAAAASAFASGLAVFALKGALQPLLVAEAAAFCCLLLWGWSQRGISPAPQDEGAVRRKAEREAVARERERYIRDMHDGLGAELVSTLAAAKTGKLSQEALVDSLQSCLDQMRLAIDSSGVGTEDLTAALANLRYRMEPRLRAAGIRLVWDVSGMPDDFACPPELSFCALSVLQEALTNAVKYSGADRLEVKASVNGGALQLSAADNGRGMAPGAVSDRSQGNGLGLANMGRRVREAGGELSVSEGPQARGVQVLLKLPVA</sequence>
<comment type="caution">
    <text evidence="9">The sequence shown here is derived from an EMBL/GenBank/DDBJ whole genome shotgun (WGS) entry which is preliminary data.</text>
</comment>